<dbReference type="PANTHER" id="PTHR10589">
    <property type="entry name" value="UBIQUITIN CARBOXYL-TERMINAL HYDROLASE"/>
    <property type="match status" value="1"/>
</dbReference>
<dbReference type="OrthoDB" id="427186at2759"/>
<dbReference type="FunFam" id="3.40.532.10:FF:000006">
    <property type="entry name" value="Ubiquitin carboxyl-terminal hydrolase"/>
    <property type="match status" value="1"/>
</dbReference>
<feature type="active site" description="Proton donor" evidence="7">
    <location>
        <position position="162"/>
    </location>
</feature>
<dbReference type="Pfam" id="PF01088">
    <property type="entry name" value="Peptidase_C12"/>
    <property type="match status" value="1"/>
</dbReference>
<proteinExistence type="inferred from homology"/>
<sequence length="226" mass="26079">MLKKNIWIPIESNPDSMFLYSCKLGQSKLKFLDIYGFHKELLDMIPKPVHAIIFLYPLSEKLNGNNSNDGYIKKNIDNIWFIKQNIRNSCGTIALLHLHNNLKNKFLLDRGSIADNFFNKVKDMTPDERAKEFENTKSFELLHHEFAGEDLGTEEIVDVDTHFIVFIEIDGHVVELDGRKNEPIIHCLTTPDNFLYDAANIIKKNFIDKCFDDNRFSALAVVSNTN</sequence>
<dbReference type="InterPro" id="IPR036959">
    <property type="entry name" value="Peptidase_C12_UCH_sf"/>
</dbReference>
<dbReference type="PRINTS" id="PR00707">
    <property type="entry name" value="UBCTHYDRLASE"/>
</dbReference>
<comment type="catalytic activity">
    <reaction evidence="1 7 8">
        <text>Thiol-dependent hydrolysis of ester, thioester, amide, peptide and isopeptide bonds formed by the C-terminal Gly of ubiquitin (a 76-residue protein attached to proteins as an intracellular targeting signal).</text>
        <dbReference type="EC" id="3.4.19.12"/>
    </reaction>
</comment>
<dbReference type="GO" id="GO:0016579">
    <property type="term" value="P:protein deubiquitination"/>
    <property type="evidence" value="ECO:0007669"/>
    <property type="project" value="TreeGrafter"/>
</dbReference>
<reference evidence="10" key="1">
    <citation type="submission" date="2015-04" db="EMBL/GenBank/DDBJ databases">
        <authorList>
            <consortium name="Pathogen Informatics"/>
        </authorList>
    </citation>
    <scope>NUCLEOTIDE SEQUENCE [LARGE SCALE GENOMIC DNA]</scope>
    <source>
        <strain evidence="10">8A</strain>
    </source>
</reference>
<dbReference type="EC" id="3.4.19.12" evidence="8"/>
<evidence type="ECO:0000256" key="7">
    <source>
        <dbReference type="PROSITE-ProRule" id="PRU01393"/>
    </source>
</evidence>
<evidence type="ECO:0000256" key="3">
    <source>
        <dbReference type="ARBA" id="ARBA00022670"/>
    </source>
</evidence>
<dbReference type="Proteomes" id="UP000220797">
    <property type="component" value="Unassembled WGS sequence"/>
</dbReference>
<dbReference type="RefSeq" id="XP_028527616.1">
    <property type="nucleotide sequence ID" value="XM_028670911.1"/>
</dbReference>
<feature type="active site" description="Nucleophile" evidence="7">
    <location>
        <position position="90"/>
    </location>
</feature>
<keyword evidence="3 7" id="KW-0645">Protease</keyword>
<keyword evidence="6 7" id="KW-0788">Thiol protease</keyword>
<evidence type="ECO:0000256" key="5">
    <source>
        <dbReference type="ARBA" id="ARBA00022801"/>
    </source>
</evidence>
<dbReference type="VEuPathDB" id="PlasmoDB:PGAL8A_00219800"/>
<evidence type="ECO:0000256" key="1">
    <source>
        <dbReference type="ARBA" id="ARBA00000707"/>
    </source>
</evidence>
<comment type="similarity">
    <text evidence="2 7 8">Belongs to the peptidase C12 family.</text>
</comment>
<evidence type="ECO:0000313" key="10">
    <source>
        <dbReference type="EMBL" id="CRG94801.1"/>
    </source>
</evidence>
<evidence type="ECO:0000256" key="8">
    <source>
        <dbReference type="RuleBase" id="RU361215"/>
    </source>
</evidence>
<dbReference type="Gene3D" id="3.40.532.10">
    <property type="entry name" value="Peptidase C12, ubiquitin carboxyl-terminal hydrolase"/>
    <property type="match status" value="1"/>
</dbReference>
<evidence type="ECO:0000259" key="9">
    <source>
        <dbReference type="PROSITE" id="PS52048"/>
    </source>
</evidence>
<dbReference type="GeneID" id="39730725"/>
<feature type="domain" description="UCH catalytic" evidence="9">
    <location>
        <begin position="6"/>
        <end position="223"/>
    </location>
</feature>
<protein>
    <recommendedName>
        <fullName evidence="8">Ubiquitin carboxyl-terminal hydrolase</fullName>
        <ecNumber evidence="8">3.4.19.12</ecNumber>
    </recommendedName>
</protein>
<evidence type="ECO:0000313" key="11">
    <source>
        <dbReference type="Proteomes" id="UP000220797"/>
    </source>
</evidence>
<evidence type="ECO:0000256" key="6">
    <source>
        <dbReference type="ARBA" id="ARBA00022807"/>
    </source>
</evidence>
<dbReference type="AlphaFoldDB" id="A0A1J1GUT0"/>
<dbReference type="GO" id="GO:0006511">
    <property type="term" value="P:ubiquitin-dependent protein catabolic process"/>
    <property type="evidence" value="ECO:0007669"/>
    <property type="project" value="UniProtKB-UniRule"/>
</dbReference>
<dbReference type="GO" id="GO:0004843">
    <property type="term" value="F:cysteine-type deubiquitinase activity"/>
    <property type="evidence" value="ECO:0007669"/>
    <property type="project" value="UniProtKB-UniRule"/>
</dbReference>
<organism evidence="10 11">
    <name type="scientific">Plasmodium gallinaceum</name>
    <dbReference type="NCBI Taxonomy" id="5849"/>
    <lineage>
        <taxon>Eukaryota</taxon>
        <taxon>Sar</taxon>
        <taxon>Alveolata</taxon>
        <taxon>Apicomplexa</taxon>
        <taxon>Aconoidasida</taxon>
        <taxon>Haemosporida</taxon>
        <taxon>Plasmodiidae</taxon>
        <taxon>Plasmodium</taxon>
        <taxon>Plasmodium (Haemamoeba)</taxon>
    </lineage>
</organism>
<name>A0A1J1GUT0_PLAGA</name>
<dbReference type="OMA" id="IDLHYVC"/>
<evidence type="ECO:0000256" key="4">
    <source>
        <dbReference type="ARBA" id="ARBA00022786"/>
    </source>
</evidence>
<dbReference type="EMBL" id="CVMV01000032">
    <property type="protein sequence ID" value="CRG94801.1"/>
    <property type="molecule type" value="Genomic_DNA"/>
</dbReference>
<keyword evidence="11" id="KW-1185">Reference proteome</keyword>
<evidence type="ECO:0000256" key="2">
    <source>
        <dbReference type="ARBA" id="ARBA00009326"/>
    </source>
</evidence>
<dbReference type="PANTHER" id="PTHR10589:SF17">
    <property type="entry name" value="UBIQUITIN CARBOXYL-TERMINAL HYDROLASE"/>
    <property type="match status" value="1"/>
</dbReference>
<dbReference type="InterPro" id="IPR001578">
    <property type="entry name" value="Peptidase_C12_UCH"/>
</dbReference>
<dbReference type="InterPro" id="IPR038765">
    <property type="entry name" value="Papain-like_cys_pep_sf"/>
</dbReference>
<keyword evidence="5 7" id="KW-0378">Hydrolase</keyword>
<gene>
    <name evidence="10" type="ORF">PGAL8A_00219800</name>
</gene>
<dbReference type="PROSITE" id="PS52048">
    <property type="entry name" value="UCH_DOMAIN"/>
    <property type="match status" value="1"/>
</dbReference>
<keyword evidence="4 7" id="KW-0833">Ubl conjugation pathway</keyword>
<dbReference type="GO" id="GO:0005737">
    <property type="term" value="C:cytoplasm"/>
    <property type="evidence" value="ECO:0007669"/>
    <property type="project" value="TreeGrafter"/>
</dbReference>
<feature type="site" description="Transition state stabilizer" evidence="7">
    <location>
        <position position="84"/>
    </location>
</feature>
<feature type="site" description="Important for enzyme activity" evidence="7">
    <location>
        <position position="177"/>
    </location>
</feature>
<accession>A0A1J1GUT0</accession>
<dbReference type="SUPFAM" id="SSF54001">
    <property type="entry name" value="Cysteine proteinases"/>
    <property type="match status" value="1"/>
</dbReference>
<comment type="caution">
    <text evidence="10">The sequence shown here is derived from an EMBL/GenBank/DDBJ whole genome shotgun (WGS) entry which is preliminary data.</text>
</comment>